<reference evidence="2" key="2">
    <citation type="journal article" date="2013" name="PLoS ONE">
        <title>Genome implosion elicits host-confinement in Alcaligenaceae: evidence from the comparative genomics of Tetrathiobacter kashmirensis, a pathogen in the making.</title>
        <authorList>
            <person name="Ghosh W."/>
            <person name="Alam M."/>
            <person name="Roy C."/>
            <person name="Pyne P."/>
            <person name="George A."/>
            <person name="Chakraborty R."/>
            <person name="Majumder S."/>
            <person name="Agarwal A."/>
            <person name="Chakraborty S."/>
            <person name="Majumdar S."/>
            <person name="Gupta S.K."/>
        </authorList>
    </citation>
    <scope>NUCLEOTIDE SEQUENCE [LARGE SCALE GENOMIC DNA]</scope>
    <source>
        <strain evidence="2">WT001</strain>
    </source>
</reference>
<dbReference type="KEGG" id="aka:TKWG_16405"/>
<dbReference type="PANTHER" id="PTHR47017">
    <property type="entry name" value="ACYL-COA"/>
    <property type="match status" value="1"/>
</dbReference>
<accession>I3UDZ2</accession>
<dbReference type="Proteomes" id="UP000005267">
    <property type="component" value="Chromosome"/>
</dbReference>
<gene>
    <name evidence="1" type="ordered locus">TKWG_16405</name>
</gene>
<dbReference type="Pfam" id="PF04339">
    <property type="entry name" value="FemAB_like"/>
    <property type="match status" value="1"/>
</dbReference>
<keyword evidence="2" id="KW-1185">Reference proteome</keyword>
<proteinExistence type="predicted"/>
<dbReference type="AlphaFoldDB" id="I3UDZ2"/>
<evidence type="ECO:0000313" key="1">
    <source>
        <dbReference type="EMBL" id="AFK63230.1"/>
    </source>
</evidence>
<evidence type="ECO:0008006" key="3">
    <source>
        <dbReference type="Google" id="ProtNLM"/>
    </source>
</evidence>
<reference evidence="1 2" key="1">
    <citation type="journal article" date="2011" name="J. Bacteriol.">
        <title>Whole-genome shotgun sequencing of the sulfur-oxidizing chemoautotroph Tetrathiobacter kashmirensis.</title>
        <authorList>
            <person name="Ghosh W."/>
            <person name="George A."/>
            <person name="Agarwal A."/>
            <person name="Raj P."/>
            <person name="Alam M."/>
            <person name="Pyne P."/>
            <person name="Das Gupta S.K."/>
        </authorList>
    </citation>
    <scope>NUCLEOTIDE SEQUENCE [LARGE SCALE GENOMIC DNA]</scope>
    <source>
        <strain evidence="1 2">WT001</strain>
    </source>
</reference>
<sequence length="287" mass="33046">MRRPVFAGYRPPPDRSQRQARHVLARAAIEVAGRMQVSSIHVLFPEQDDLAVLRESGYMVRESVQFHWNNAGYADFDAFLASLTYDKRKKIRQEARKVAQADITFEYKRGHQITAEDLSFFFSCYCNTYYERGRQPYLSEAFFSQLLQHAPDSLLLVIAQRQGSPVACAMNMIGNNKMYGRYWGAHEYIPGLHFQTCYMQGIRYCITHGIALFEGGAQGEHKLSRGLLPQTTYSAHWIARPEFADAIHRFLDEETVHVQAYLDDLHEHSPFRKQNDAPIPRAPSQPE</sequence>
<dbReference type="EMBL" id="CP003555">
    <property type="protein sequence ID" value="AFK63230.1"/>
    <property type="molecule type" value="Genomic_DNA"/>
</dbReference>
<organism evidence="1 2">
    <name type="scientific">Advenella kashmirensis (strain DSM 17095 / LMG 22695 / WT001)</name>
    <name type="common">Tetrathiobacter kashmirensis</name>
    <dbReference type="NCBI Taxonomy" id="1036672"/>
    <lineage>
        <taxon>Bacteria</taxon>
        <taxon>Pseudomonadati</taxon>
        <taxon>Pseudomonadota</taxon>
        <taxon>Betaproteobacteria</taxon>
        <taxon>Burkholderiales</taxon>
        <taxon>Alcaligenaceae</taxon>
    </lineage>
</organism>
<dbReference type="Gene3D" id="3.40.630.30">
    <property type="match status" value="1"/>
</dbReference>
<name>I3UDZ2_ADVKW</name>
<evidence type="ECO:0000313" key="2">
    <source>
        <dbReference type="Proteomes" id="UP000005267"/>
    </source>
</evidence>
<dbReference type="InterPro" id="IPR007434">
    <property type="entry name" value="FemAB-like"/>
</dbReference>
<dbReference type="PANTHER" id="PTHR47017:SF1">
    <property type="entry name" value="ACYL-COA"/>
    <property type="match status" value="1"/>
</dbReference>
<dbReference type="SUPFAM" id="SSF55729">
    <property type="entry name" value="Acyl-CoA N-acyltransferases (Nat)"/>
    <property type="match status" value="1"/>
</dbReference>
<dbReference type="HOGENOM" id="CLU_036032_1_0_4"/>
<protein>
    <recommendedName>
        <fullName evidence="3">GNAT family N-acetyltransferase</fullName>
    </recommendedName>
</protein>
<dbReference type="STRING" id="1036672.TKWG_16405"/>
<dbReference type="InterPro" id="IPR016181">
    <property type="entry name" value="Acyl_CoA_acyltransferase"/>
</dbReference>